<keyword evidence="4" id="KW-0378">Hydrolase</keyword>
<keyword evidence="3" id="KW-0479">Metal-binding</keyword>
<evidence type="ECO:0000256" key="5">
    <source>
        <dbReference type="ARBA" id="ARBA00022833"/>
    </source>
</evidence>
<evidence type="ECO:0000256" key="7">
    <source>
        <dbReference type="ARBA" id="ARBA00023049"/>
    </source>
</evidence>
<comment type="catalytic activity">
    <reaction evidence="1">
        <text>D-alanyl-D-alanine + H2O = 2 D-alanine</text>
        <dbReference type="Rhea" id="RHEA:20661"/>
        <dbReference type="ChEBI" id="CHEBI:15377"/>
        <dbReference type="ChEBI" id="CHEBI:57416"/>
        <dbReference type="ChEBI" id="CHEBI:57822"/>
        <dbReference type="EC" id="3.4.13.22"/>
    </reaction>
</comment>
<accession>A0A1W2G6I7</accession>
<dbReference type="EMBL" id="FWYF01000001">
    <property type="protein sequence ID" value="SMD32052.1"/>
    <property type="molecule type" value="Genomic_DNA"/>
</dbReference>
<sequence length="213" mass="24777">MLFPTIEIREDFSPMRSLLDAGFKLVYEPSIKEDYRYLVRESIFEKIGRISRALDKDDKRLIIRSVWRSFDHQRMLWDECVALQLKKYPDMGMDEIHKIVSYFIAPEKESTHTTGGAVDALIYDLKADCVMDFGTNDGLKIDLNKKCYPHHPEISAEAKENRALLIGLFEAEDFVVDLKEYWHFDFGNAGWALEKGKDHAHYGIIENQPDVIE</sequence>
<keyword evidence="5" id="KW-0862">Zinc</keyword>
<protein>
    <submittedName>
        <fullName evidence="9">D-ala-D-ala dipeptidase</fullName>
    </submittedName>
</protein>
<evidence type="ECO:0000256" key="3">
    <source>
        <dbReference type="ARBA" id="ARBA00022723"/>
    </source>
</evidence>
<organism evidence="9 10">
    <name type="scientific">Reichenbachiella faecimaris</name>
    <dbReference type="NCBI Taxonomy" id="692418"/>
    <lineage>
        <taxon>Bacteria</taxon>
        <taxon>Pseudomonadati</taxon>
        <taxon>Bacteroidota</taxon>
        <taxon>Cytophagia</taxon>
        <taxon>Cytophagales</taxon>
        <taxon>Reichenbachiellaceae</taxon>
        <taxon>Reichenbachiella</taxon>
    </lineage>
</organism>
<evidence type="ECO:0000313" key="10">
    <source>
        <dbReference type="Proteomes" id="UP000192472"/>
    </source>
</evidence>
<keyword evidence="6" id="KW-0224">Dipeptidase</keyword>
<dbReference type="Proteomes" id="UP000192472">
    <property type="component" value="Unassembled WGS sequence"/>
</dbReference>
<dbReference type="GO" id="GO:0071555">
    <property type="term" value="P:cell wall organization"/>
    <property type="evidence" value="ECO:0007669"/>
    <property type="project" value="UniProtKB-KW"/>
</dbReference>
<dbReference type="GO" id="GO:0046872">
    <property type="term" value="F:metal ion binding"/>
    <property type="evidence" value="ECO:0007669"/>
    <property type="project" value="UniProtKB-KW"/>
</dbReference>
<dbReference type="InterPro" id="IPR000755">
    <property type="entry name" value="A_A_dipeptidase"/>
</dbReference>
<name>A0A1W2G6I7_REIFA</name>
<evidence type="ECO:0000256" key="1">
    <source>
        <dbReference type="ARBA" id="ARBA00001362"/>
    </source>
</evidence>
<dbReference type="STRING" id="692418.SAMN04488029_0390"/>
<dbReference type="PANTHER" id="PTHR43126">
    <property type="entry name" value="D-ALANYL-D-ALANINE DIPEPTIDASE"/>
    <property type="match status" value="1"/>
</dbReference>
<gene>
    <name evidence="9" type="ORF">SAMN04488029_0390</name>
</gene>
<keyword evidence="8" id="KW-0961">Cell wall biogenesis/degradation</keyword>
<keyword evidence="10" id="KW-1185">Reference proteome</keyword>
<dbReference type="SUPFAM" id="SSF55166">
    <property type="entry name" value="Hedgehog/DD-peptidase"/>
    <property type="match status" value="1"/>
</dbReference>
<reference evidence="9 10" key="1">
    <citation type="submission" date="2017-04" db="EMBL/GenBank/DDBJ databases">
        <authorList>
            <person name="Afonso C.L."/>
            <person name="Miller P.J."/>
            <person name="Scott M.A."/>
            <person name="Spackman E."/>
            <person name="Goraichik I."/>
            <person name="Dimitrov K.M."/>
            <person name="Suarez D.L."/>
            <person name="Swayne D.E."/>
        </authorList>
    </citation>
    <scope>NUCLEOTIDE SEQUENCE [LARGE SCALE GENOMIC DNA]</scope>
    <source>
        <strain evidence="9 10">DSM 26133</strain>
    </source>
</reference>
<evidence type="ECO:0000256" key="8">
    <source>
        <dbReference type="ARBA" id="ARBA00023316"/>
    </source>
</evidence>
<keyword evidence="7" id="KW-0482">Metalloprotease</keyword>
<proteinExistence type="predicted"/>
<dbReference type="PANTHER" id="PTHR43126:SF1">
    <property type="entry name" value="D-ALANYL-D-ALANINE DIPEPTIDASE"/>
    <property type="match status" value="1"/>
</dbReference>
<dbReference type="GO" id="GO:0006508">
    <property type="term" value="P:proteolysis"/>
    <property type="evidence" value="ECO:0007669"/>
    <property type="project" value="UniProtKB-KW"/>
</dbReference>
<dbReference type="Gene3D" id="3.30.1380.10">
    <property type="match status" value="1"/>
</dbReference>
<dbReference type="GO" id="GO:0008237">
    <property type="term" value="F:metallopeptidase activity"/>
    <property type="evidence" value="ECO:0007669"/>
    <property type="project" value="UniProtKB-KW"/>
</dbReference>
<dbReference type="GO" id="GO:0160237">
    <property type="term" value="F:D-Ala-D-Ala dipeptidase activity"/>
    <property type="evidence" value="ECO:0007669"/>
    <property type="project" value="UniProtKB-EC"/>
</dbReference>
<keyword evidence="2" id="KW-0645">Protease</keyword>
<evidence type="ECO:0000256" key="4">
    <source>
        <dbReference type="ARBA" id="ARBA00022801"/>
    </source>
</evidence>
<dbReference type="Pfam" id="PF01427">
    <property type="entry name" value="Peptidase_M15"/>
    <property type="match status" value="1"/>
</dbReference>
<evidence type="ECO:0000313" key="9">
    <source>
        <dbReference type="EMBL" id="SMD32052.1"/>
    </source>
</evidence>
<evidence type="ECO:0000256" key="2">
    <source>
        <dbReference type="ARBA" id="ARBA00022670"/>
    </source>
</evidence>
<dbReference type="InterPro" id="IPR009045">
    <property type="entry name" value="Zn_M74/Hedgehog-like"/>
</dbReference>
<dbReference type="AlphaFoldDB" id="A0A1W2G6I7"/>
<evidence type="ECO:0000256" key="6">
    <source>
        <dbReference type="ARBA" id="ARBA00022997"/>
    </source>
</evidence>